<dbReference type="GO" id="GO:0006631">
    <property type="term" value="P:fatty acid metabolic process"/>
    <property type="evidence" value="ECO:0007669"/>
    <property type="project" value="TreeGrafter"/>
</dbReference>
<evidence type="ECO:0000313" key="6">
    <source>
        <dbReference type="Proteomes" id="UP000181897"/>
    </source>
</evidence>
<dbReference type="Gene3D" id="3.30.300.30">
    <property type="match status" value="1"/>
</dbReference>
<dbReference type="OrthoDB" id="9803968at2"/>
<dbReference type="InterPro" id="IPR000873">
    <property type="entry name" value="AMP-dep_synth/lig_dom"/>
</dbReference>
<evidence type="ECO:0000256" key="1">
    <source>
        <dbReference type="ARBA" id="ARBA00006432"/>
    </source>
</evidence>
<dbReference type="InterPro" id="IPR042099">
    <property type="entry name" value="ANL_N_sf"/>
</dbReference>
<comment type="similarity">
    <text evidence="1">Belongs to the ATP-dependent AMP-binding enzyme family.</text>
</comment>
<protein>
    <submittedName>
        <fullName evidence="5">Long-chain fatty acid--CoA ligase</fullName>
    </submittedName>
</protein>
<dbReference type="EMBL" id="CP018076">
    <property type="protein sequence ID" value="APE44526.1"/>
    <property type="molecule type" value="Genomic_DNA"/>
</dbReference>
<dbReference type="InterPro" id="IPR045851">
    <property type="entry name" value="AMP-bd_C_sf"/>
</dbReference>
<dbReference type="PANTHER" id="PTHR43201:SF5">
    <property type="entry name" value="MEDIUM-CHAIN ACYL-COA LIGASE ACSF2, MITOCHONDRIAL"/>
    <property type="match status" value="1"/>
</dbReference>
<dbReference type="Gene3D" id="3.40.50.12780">
    <property type="entry name" value="N-terminal domain of ligase-like"/>
    <property type="match status" value="1"/>
</dbReference>
<dbReference type="PROSITE" id="PS00455">
    <property type="entry name" value="AMP_BINDING"/>
    <property type="match status" value="1"/>
</dbReference>
<dbReference type="Pfam" id="PF00501">
    <property type="entry name" value="AMP-binding"/>
    <property type="match status" value="1"/>
</dbReference>
<reference evidence="5 6" key="1">
    <citation type="submission" date="2016-11" db="EMBL/GenBank/DDBJ databases">
        <title>Complete genome sequence of Sulfitobacter sp. AM1-D1, a toxic bacteria associated with marine dinoflagellate Alexandrium minutum in East China Sea.</title>
        <authorList>
            <person name="Yang Q."/>
            <person name="Zhang X."/>
            <person name="Tian X."/>
        </authorList>
    </citation>
    <scope>NUCLEOTIDE SEQUENCE [LARGE SCALE GENOMIC DNA]</scope>
    <source>
        <strain evidence="5 6">AM1-D1</strain>
    </source>
</reference>
<feature type="domain" description="AMP-binding enzyme C-terminal" evidence="4">
    <location>
        <begin position="408"/>
        <end position="482"/>
    </location>
</feature>
<evidence type="ECO:0000259" key="3">
    <source>
        <dbReference type="Pfam" id="PF00501"/>
    </source>
</evidence>
<evidence type="ECO:0000256" key="2">
    <source>
        <dbReference type="ARBA" id="ARBA00022598"/>
    </source>
</evidence>
<dbReference type="GO" id="GO:0031956">
    <property type="term" value="F:medium-chain fatty acid-CoA ligase activity"/>
    <property type="evidence" value="ECO:0007669"/>
    <property type="project" value="TreeGrafter"/>
</dbReference>
<dbReference type="Pfam" id="PF13193">
    <property type="entry name" value="AMP-binding_C"/>
    <property type="match status" value="1"/>
</dbReference>
<evidence type="ECO:0000313" key="5">
    <source>
        <dbReference type="EMBL" id="APE44526.1"/>
    </source>
</evidence>
<dbReference type="InterPro" id="IPR020845">
    <property type="entry name" value="AMP-binding_CS"/>
</dbReference>
<gene>
    <name evidence="5" type="ORF">BOO69_14715</name>
</gene>
<accession>A0A1J0WK47</accession>
<dbReference type="KEGG" id="suam:BOO69_14715"/>
<dbReference type="AlphaFoldDB" id="A0A1J0WK47"/>
<dbReference type="SUPFAM" id="SSF56801">
    <property type="entry name" value="Acetyl-CoA synthetase-like"/>
    <property type="match status" value="1"/>
</dbReference>
<feature type="domain" description="AMP-dependent synthetase/ligase" evidence="3">
    <location>
        <begin position="9"/>
        <end position="357"/>
    </location>
</feature>
<sequence length="498" mass="52818">MARVEEYLAEQVARAPLSTALSDSTGVRWSFADLDEASDALAAELQDAGVQANDRVLLLAENCAAAVSALHAAWKLGAVIIPFNARQTEGEVQKILDHATPAAVLMTTGASADAGKHAERMNAREITGKFGNLHIATPLPSDPDDDLAGVAVLLYTTGTTGDPKGVMLTHANMRFGGKASAELRHMTPDDVIYGVLPMSHVFGLVSVLTGACYAGTHVRLEARFSAQKLFEAAHDGVTIIPAVPQMHALVMQYTKEKGLEKLGSDSLRYVSSGGAPLDPAWKRKAEAFYQLPLQNGFGMTETTSGASATVNEIGSPDTSVGPITPGTEAMIDESVPGGGDGEGEVLIRGPHVMKGYYRNPEATAKALDADGWLHTGDLGKIDGEGRLHILGRSKELIIHGGFNVYPPEVEAALNDHPQVIQSAVIGRMKEGDEEVLAFVQVAEGDAPDVDELRAFVKQRLAGYKRPSRIIIGTSLPAAPTGKILKHRLLDAFADRLGD</sequence>
<name>A0A1J0WK47_9RHOB</name>
<dbReference type="InterPro" id="IPR025110">
    <property type="entry name" value="AMP-bd_C"/>
</dbReference>
<proteinExistence type="inferred from homology"/>
<dbReference type="Proteomes" id="UP000181897">
    <property type="component" value="Chromosome"/>
</dbReference>
<dbReference type="RefSeq" id="WP_071972870.1">
    <property type="nucleotide sequence ID" value="NZ_CP018076.1"/>
</dbReference>
<keyword evidence="2 5" id="KW-0436">Ligase</keyword>
<dbReference type="PANTHER" id="PTHR43201">
    <property type="entry name" value="ACYL-COA SYNTHETASE"/>
    <property type="match status" value="1"/>
</dbReference>
<organism evidence="5 6">
    <name type="scientific">Sulfitobacter alexandrii</name>
    <dbReference type="NCBI Taxonomy" id="1917485"/>
    <lineage>
        <taxon>Bacteria</taxon>
        <taxon>Pseudomonadati</taxon>
        <taxon>Pseudomonadota</taxon>
        <taxon>Alphaproteobacteria</taxon>
        <taxon>Rhodobacterales</taxon>
        <taxon>Roseobacteraceae</taxon>
        <taxon>Sulfitobacter</taxon>
    </lineage>
</organism>
<dbReference type="STRING" id="1917485.BOO69_14715"/>
<keyword evidence="6" id="KW-1185">Reference proteome</keyword>
<evidence type="ECO:0000259" key="4">
    <source>
        <dbReference type="Pfam" id="PF13193"/>
    </source>
</evidence>